<evidence type="ECO:0000313" key="5">
    <source>
        <dbReference type="EnsemblPlants" id="AUR62000933-RA:cds"/>
    </source>
</evidence>
<reference evidence="5" key="1">
    <citation type="journal article" date="2017" name="Nature">
        <title>The genome of Chenopodium quinoa.</title>
        <authorList>
            <person name="Jarvis D.E."/>
            <person name="Ho Y.S."/>
            <person name="Lightfoot D.J."/>
            <person name="Schmoeckel S.M."/>
            <person name="Li B."/>
            <person name="Borm T.J.A."/>
            <person name="Ohyanagi H."/>
            <person name="Mineta K."/>
            <person name="Michell C.T."/>
            <person name="Saber N."/>
            <person name="Kharbatia N.M."/>
            <person name="Rupper R.R."/>
            <person name="Sharp A.R."/>
            <person name="Dally N."/>
            <person name="Boughton B.A."/>
            <person name="Woo Y.H."/>
            <person name="Gao G."/>
            <person name="Schijlen E.G.W.M."/>
            <person name="Guo X."/>
            <person name="Momin A.A."/>
            <person name="Negrao S."/>
            <person name="Al-Babili S."/>
            <person name="Gehring C."/>
            <person name="Roessner U."/>
            <person name="Jung C."/>
            <person name="Murphy K."/>
            <person name="Arold S.T."/>
            <person name="Gojobori T."/>
            <person name="van der Linden C.G."/>
            <person name="van Loo E.N."/>
            <person name="Jellen E.N."/>
            <person name="Maughan P.J."/>
            <person name="Tester M."/>
        </authorList>
    </citation>
    <scope>NUCLEOTIDE SEQUENCE [LARGE SCALE GENOMIC DNA]</scope>
    <source>
        <strain evidence="5">cv. PI 614886</strain>
    </source>
</reference>
<feature type="coiled-coil region" evidence="2">
    <location>
        <begin position="232"/>
        <end position="287"/>
    </location>
</feature>
<keyword evidence="3" id="KW-0812">Transmembrane</keyword>
<dbReference type="GO" id="GO:0061817">
    <property type="term" value="P:endoplasmic reticulum-plasma membrane tethering"/>
    <property type="evidence" value="ECO:0007669"/>
    <property type="project" value="TreeGrafter"/>
</dbReference>
<dbReference type="Pfam" id="PF00635">
    <property type="entry name" value="Motile_Sperm"/>
    <property type="match status" value="1"/>
</dbReference>
<evidence type="ECO:0000259" key="4">
    <source>
        <dbReference type="PROSITE" id="PS50202"/>
    </source>
</evidence>
<dbReference type="FunFam" id="2.60.40.10:FF:000813">
    <property type="entry name" value="Vesicle-associated protein 1-1"/>
    <property type="match status" value="1"/>
</dbReference>
<dbReference type="GO" id="GO:0090158">
    <property type="term" value="P:endoplasmic reticulum membrane organization"/>
    <property type="evidence" value="ECO:0007669"/>
    <property type="project" value="TreeGrafter"/>
</dbReference>
<organism evidence="5 6">
    <name type="scientific">Chenopodium quinoa</name>
    <name type="common">Quinoa</name>
    <dbReference type="NCBI Taxonomy" id="63459"/>
    <lineage>
        <taxon>Eukaryota</taxon>
        <taxon>Viridiplantae</taxon>
        <taxon>Streptophyta</taxon>
        <taxon>Embryophyta</taxon>
        <taxon>Tracheophyta</taxon>
        <taxon>Spermatophyta</taxon>
        <taxon>Magnoliopsida</taxon>
        <taxon>eudicotyledons</taxon>
        <taxon>Gunneridae</taxon>
        <taxon>Pentapetalae</taxon>
        <taxon>Caryophyllales</taxon>
        <taxon>Chenopodiaceae</taxon>
        <taxon>Chenopodioideae</taxon>
        <taxon>Atripliceae</taxon>
        <taxon>Chenopodium</taxon>
    </lineage>
</organism>
<dbReference type="InterPro" id="IPR016763">
    <property type="entry name" value="VAP"/>
</dbReference>
<reference evidence="5" key="2">
    <citation type="submission" date="2021-03" db="UniProtKB">
        <authorList>
            <consortium name="EnsemblPlants"/>
        </authorList>
    </citation>
    <scope>IDENTIFICATION</scope>
</reference>
<dbReference type="GeneID" id="110737009"/>
<dbReference type="PANTHER" id="PTHR10809">
    <property type="entry name" value="VESICLE-ASSOCIATED MEMBRANE PROTEIN-ASSOCIATED PROTEIN"/>
    <property type="match status" value="1"/>
</dbReference>
<accession>A0A803KPH7</accession>
<dbReference type="GO" id="GO:0005789">
    <property type="term" value="C:endoplasmic reticulum membrane"/>
    <property type="evidence" value="ECO:0007669"/>
    <property type="project" value="EnsemblPlants"/>
</dbReference>
<dbReference type="RefSeq" id="XP_021773046.1">
    <property type="nucleotide sequence ID" value="XM_021917354.1"/>
</dbReference>
<keyword evidence="2" id="KW-0175">Coiled coil</keyword>
<feature type="transmembrane region" description="Helical" evidence="3">
    <location>
        <begin position="297"/>
        <end position="316"/>
    </location>
</feature>
<proteinExistence type="inferred from homology"/>
<evidence type="ECO:0000313" key="6">
    <source>
        <dbReference type="Proteomes" id="UP000596660"/>
    </source>
</evidence>
<evidence type="ECO:0000256" key="2">
    <source>
        <dbReference type="SAM" id="Coils"/>
    </source>
</evidence>
<sequence length="318" mass="36392">MGSQLEIQPRELKFIVELNKQIKCTVSLSNKTDQYVAFKVKTTSPKKYCVRPNVGVIQPKSVNEFIVIMQALKTAPADMTCKDKFLVQSTIVPEGTMEEDITSEMFSKDGVKYIEEIKMRVNLVIPTPPSPELLPLNGTVKQVDDHVESKTVNREDLKPVKDTVHTDVARSQDVKSEPIKQMNFDLNKVVDSSVKKDVEPQLTKDSKEIKPITRNNEESQVIESRIPVIEEDQRLFRDVEEMKSKLHELESKLSKAEVTISNLTEERRLVIQERENLKQEMSFLKSRKVERRVQDGFPLMFVCMVALISLIAGYGFHL</sequence>
<dbReference type="GO" id="GO:0005886">
    <property type="term" value="C:plasma membrane"/>
    <property type="evidence" value="ECO:0007669"/>
    <property type="project" value="TreeGrafter"/>
</dbReference>
<keyword evidence="3" id="KW-0472">Membrane</keyword>
<dbReference type="EnsemblPlants" id="AUR62000933-RA">
    <property type="protein sequence ID" value="AUR62000933-RA:cds"/>
    <property type="gene ID" value="AUR62000933"/>
</dbReference>
<protein>
    <recommendedName>
        <fullName evidence="4">MSP domain-containing protein</fullName>
    </recommendedName>
</protein>
<dbReference type="Proteomes" id="UP000596660">
    <property type="component" value="Unplaced"/>
</dbReference>
<name>A0A803KPH7_CHEQI</name>
<evidence type="ECO:0000256" key="3">
    <source>
        <dbReference type="SAM" id="Phobius"/>
    </source>
</evidence>
<dbReference type="SUPFAM" id="SSF49354">
    <property type="entry name" value="PapD-like"/>
    <property type="match status" value="1"/>
</dbReference>
<dbReference type="Gene3D" id="2.60.40.10">
    <property type="entry name" value="Immunoglobulins"/>
    <property type="match status" value="1"/>
</dbReference>
<gene>
    <name evidence="5" type="primary">LOC110737009</name>
</gene>
<keyword evidence="6" id="KW-1185">Reference proteome</keyword>
<dbReference type="PROSITE" id="PS50202">
    <property type="entry name" value="MSP"/>
    <property type="match status" value="1"/>
</dbReference>
<dbReference type="InterPro" id="IPR013783">
    <property type="entry name" value="Ig-like_fold"/>
</dbReference>
<dbReference type="InterPro" id="IPR000535">
    <property type="entry name" value="MSP_dom"/>
</dbReference>
<dbReference type="InterPro" id="IPR008962">
    <property type="entry name" value="PapD-like_sf"/>
</dbReference>
<feature type="domain" description="MSP" evidence="4">
    <location>
        <begin position="4"/>
        <end position="124"/>
    </location>
</feature>
<keyword evidence="3" id="KW-1133">Transmembrane helix</keyword>
<dbReference type="PIRSF" id="PIRSF019693">
    <property type="entry name" value="VAMP-associated"/>
    <property type="match status" value="1"/>
</dbReference>
<evidence type="ECO:0000256" key="1">
    <source>
        <dbReference type="ARBA" id="ARBA00008932"/>
    </source>
</evidence>
<dbReference type="Gramene" id="AUR62000933-RA">
    <property type="protein sequence ID" value="AUR62000933-RA:cds"/>
    <property type="gene ID" value="AUR62000933"/>
</dbReference>
<dbReference type="AlphaFoldDB" id="A0A803KPH7"/>
<dbReference type="PANTHER" id="PTHR10809:SF45">
    <property type="entry name" value="VESICLE-ASSOCIATED PROTEIN 2-2"/>
    <property type="match status" value="1"/>
</dbReference>
<dbReference type="OMA" id="AESAHHW"/>
<comment type="similarity">
    <text evidence="1">Belongs to the VAMP-associated protein (VAP) (TC 9.B.17) family.</text>
</comment>